<keyword evidence="1 5" id="KW-0699">rRNA-binding</keyword>
<keyword evidence="3 5" id="KW-0689">Ribosomal protein</keyword>
<dbReference type="GO" id="GO:0008097">
    <property type="term" value="F:5S rRNA binding"/>
    <property type="evidence" value="ECO:0007669"/>
    <property type="project" value="InterPro"/>
</dbReference>
<evidence type="ECO:0000259" key="7">
    <source>
        <dbReference type="Pfam" id="PF14693"/>
    </source>
</evidence>
<comment type="similarity">
    <text evidence="5">Belongs to the bacterial ribosomal protein bL25 family. CTC subfamily.</text>
</comment>
<protein>
    <recommendedName>
        <fullName evidence="5">Large ribosomal subunit protein bL25</fullName>
    </recommendedName>
    <alternativeName>
        <fullName evidence="5">General stress protein CTC</fullName>
    </alternativeName>
</protein>
<dbReference type="PANTHER" id="PTHR33284:SF1">
    <property type="entry name" value="RIBOSOMAL PROTEIN L25_GLN-TRNA SYNTHETASE, ANTI-CODON-BINDING DOMAIN-CONTAINING PROTEIN"/>
    <property type="match status" value="1"/>
</dbReference>
<reference evidence="8" key="1">
    <citation type="submission" date="2023-03" db="EMBL/GenBank/DDBJ databases">
        <title>Andean soil-derived lignocellulolytic bacterial consortium as a source of novel taxa and putative plastic-active enzymes.</title>
        <authorList>
            <person name="Diaz-Garcia L."/>
            <person name="Chuvochina M."/>
            <person name="Feuerriegel G."/>
            <person name="Bunk B."/>
            <person name="Sproer C."/>
            <person name="Streit W.R."/>
            <person name="Rodriguez L.M."/>
            <person name="Overmann J."/>
            <person name="Jimenez D.J."/>
        </authorList>
    </citation>
    <scope>NUCLEOTIDE SEQUENCE</scope>
    <source>
        <strain evidence="8">MAG 2441</strain>
    </source>
</reference>
<evidence type="ECO:0000313" key="9">
    <source>
        <dbReference type="Proteomes" id="UP001178662"/>
    </source>
</evidence>
<dbReference type="Gene3D" id="2.40.240.10">
    <property type="entry name" value="Ribosomal Protein L25, Chain P"/>
    <property type="match status" value="1"/>
</dbReference>
<keyword evidence="2 5" id="KW-0694">RNA-binding</keyword>
<feature type="domain" description="Large ribosomal subunit protein bL25 L25" evidence="6">
    <location>
        <begin position="4"/>
        <end position="90"/>
    </location>
</feature>
<comment type="subunit">
    <text evidence="5">Part of the 50S ribosomal subunit; part of the 5S rRNA/L5/L18/L25 subcomplex. Contacts the 5S rRNA. Binds to the 5S rRNA independently of L5 and L18.</text>
</comment>
<name>A0AA95EV87_9BACL</name>
<organism evidence="8 9">
    <name type="scientific">Candidatus Cohnella colombiensis</name>
    <dbReference type="NCBI Taxonomy" id="3121368"/>
    <lineage>
        <taxon>Bacteria</taxon>
        <taxon>Bacillati</taxon>
        <taxon>Bacillota</taxon>
        <taxon>Bacilli</taxon>
        <taxon>Bacillales</taxon>
        <taxon>Paenibacillaceae</taxon>
        <taxon>Cohnella</taxon>
    </lineage>
</organism>
<dbReference type="InterPro" id="IPR029751">
    <property type="entry name" value="Ribosomal_L25_dom"/>
</dbReference>
<evidence type="ECO:0000256" key="3">
    <source>
        <dbReference type="ARBA" id="ARBA00022980"/>
    </source>
</evidence>
<dbReference type="InterPro" id="IPR020057">
    <property type="entry name" value="Ribosomal_bL25_b-dom"/>
</dbReference>
<feature type="domain" description="Large ribosomal subunit protein bL25 beta" evidence="7">
    <location>
        <begin position="99"/>
        <end position="181"/>
    </location>
</feature>
<dbReference type="NCBIfam" id="TIGR00731">
    <property type="entry name" value="bL25_bact_ctc"/>
    <property type="match status" value="1"/>
</dbReference>
<dbReference type="InterPro" id="IPR037121">
    <property type="entry name" value="Ribosomal_bL25_C"/>
</dbReference>
<dbReference type="GO" id="GO:0006412">
    <property type="term" value="P:translation"/>
    <property type="evidence" value="ECO:0007669"/>
    <property type="project" value="UniProtKB-UniRule"/>
</dbReference>
<dbReference type="GO" id="GO:0022625">
    <property type="term" value="C:cytosolic large ribosomal subunit"/>
    <property type="evidence" value="ECO:0007669"/>
    <property type="project" value="TreeGrafter"/>
</dbReference>
<dbReference type="InterPro" id="IPR020056">
    <property type="entry name" value="Rbsml_bL25/Gln-tRNA_synth_N"/>
</dbReference>
<dbReference type="PANTHER" id="PTHR33284">
    <property type="entry name" value="RIBOSOMAL PROTEIN L25/GLN-TRNA SYNTHETASE, ANTI-CODON-BINDING DOMAIN-CONTAINING PROTEIN"/>
    <property type="match status" value="1"/>
</dbReference>
<evidence type="ECO:0000256" key="4">
    <source>
        <dbReference type="ARBA" id="ARBA00023274"/>
    </source>
</evidence>
<proteinExistence type="inferred from homology"/>
<evidence type="ECO:0000256" key="1">
    <source>
        <dbReference type="ARBA" id="ARBA00022730"/>
    </source>
</evidence>
<gene>
    <name evidence="5" type="primary">rplY</name>
    <name evidence="5" type="synonym">ctc</name>
    <name evidence="8" type="ORF">P0Y55_13235</name>
</gene>
<dbReference type="Pfam" id="PF14693">
    <property type="entry name" value="Ribosomal_TL5_C"/>
    <property type="match status" value="1"/>
</dbReference>
<dbReference type="Gene3D" id="2.170.120.20">
    <property type="entry name" value="Ribosomal protein L25, beta domain"/>
    <property type="match status" value="1"/>
</dbReference>
<keyword evidence="4 5" id="KW-0687">Ribonucleoprotein</keyword>
<dbReference type="Pfam" id="PF01386">
    <property type="entry name" value="Ribosomal_L25p"/>
    <property type="match status" value="1"/>
</dbReference>
<sequence length="183" mass="20024">MIMLQAKPREHMNRSALKRLRTGYRLPGIIFGAKSDNIMIDLSAKEFQQYTRTGDSGVLEIELEGKGKIAVLLEDVQRDPVTREYIHVDFLRVNDNEVVRTKVTVEYTGTANIAKLGGVIQIQSTLIEIEALPANIPSLITVDLSDMNIGESLVVGNLDIPAGVSLISSVDEQLVSIIPPKAG</sequence>
<dbReference type="PROSITE" id="PS50096">
    <property type="entry name" value="IQ"/>
    <property type="match status" value="1"/>
</dbReference>
<dbReference type="InterPro" id="IPR001021">
    <property type="entry name" value="Ribosomal_bL25_long"/>
</dbReference>
<keyword evidence="9" id="KW-1185">Reference proteome</keyword>
<dbReference type="HAMAP" id="MF_01334">
    <property type="entry name" value="Ribosomal_bL25_CTC"/>
    <property type="match status" value="1"/>
</dbReference>
<dbReference type="EMBL" id="CP119317">
    <property type="protein sequence ID" value="WEK53539.1"/>
    <property type="molecule type" value="Genomic_DNA"/>
</dbReference>
<accession>A0AA95EV87</accession>
<evidence type="ECO:0000256" key="2">
    <source>
        <dbReference type="ARBA" id="ARBA00022884"/>
    </source>
</evidence>
<evidence type="ECO:0000256" key="5">
    <source>
        <dbReference type="HAMAP-Rule" id="MF_01334"/>
    </source>
</evidence>
<evidence type="ECO:0000313" key="8">
    <source>
        <dbReference type="EMBL" id="WEK53539.1"/>
    </source>
</evidence>
<dbReference type="GO" id="GO:0003735">
    <property type="term" value="F:structural constituent of ribosome"/>
    <property type="evidence" value="ECO:0007669"/>
    <property type="project" value="InterPro"/>
</dbReference>
<dbReference type="InterPro" id="IPR020930">
    <property type="entry name" value="Ribosomal_uL5_bac-type"/>
</dbReference>
<evidence type="ECO:0000259" key="6">
    <source>
        <dbReference type="Pfam" id="PF01386"/>
    </source>
</evidence>
<dbReference type="InterPro" id="IPR011035">
    <property type="entry name" value="Ribosomal_bL25/Gln-tRNA_synth"/>
</dbReference>
<dbReference type="CDD" id="cd00495">
    <property type="entry name" value="Ribosomal_L25_TL5_CTC"/>
    <property type="match status" value="1"/>
</dbReference>
<dbReference type="SUPFAM" id="SSF50715">
    <property type="entry name" value="Ribosomal protein L25-like"/>
    <property type="match status" value="1"/>
</dbReference>
<dbReference type="Proteomes" id="UP001178662">
    <property type="component" value="Chromosome"/>
</dbReference>
<dbReference type="AlphaFoldDB" id="A0AA95EV87"/>
<comment type="function">
    <text evidence="5">This is one of the proteins that binds to the 5S RNA in the ribosome where it forms part of the central protuberance.</text>
</comment>